<accession>K1VWD3</accession>
<keyword evidence="2" id="KW-0472">Membrane</keyword>
<sequence>MDPAAQDLAKSSKIAIRVVDPDLEATPGRDQGKETSCARSACSDSVGEKPITPSGKGKLQSRCTFNLYPWSSNFDSEMSEGEMPKVARLSTHSATNVTLYWIPLNPTVHVGFFVIVSAILFVRHYLQLPVLRSETSSQVDPEVSDPEVEPFPLLSDAAASTTADSAKNPKPIPLVSGSSTGPAIQTEKPGVTKLHGLAPSRLTRVYHDETSPDPQQPVILTEAHETEPGPSQRRAVHEEDAEDIDVLPPMYREAWGERHQMQLQEGASGVARDANGSRAVDEVGNHSVRCYATAHYVRV</sequence>
<name>K1VWD3_TRIAC</name>
<keyword evidence="4" id="KW-1185">Reference proteome</keyword>
<organism evidence="3 4">
    <name type="scientific">Trichosporon asahii var. asahii (strain CBS 8904)</name>
    <name type="common">Yeast</name>
    <dbReference type="NCBI Taxonomy" id="1220162"/>
    <lineage>
        <taxon>Eukaryota</taxon>
        <taxon>Fungi</taxon>
        <taxon>Dikarya</taxon>
        <taxon>Basidiomycota</taxon>
        <taxon>Agaricomycotina</taxon>
        <taxon>Tremellomycetes</taxon>
        <taxon>Trichosporonales</taxon>
        <taxon>Trichosporonaceae</taxon>
        <taxon>Trichosporon</taxon>
    </lineage>
</organism>
<evidence type="ECO:0000313" key="3">
    <source>
        <dbReference type="EMBL" id="EKD01123.1"/>
    </source>
</evidence>
<evidence type="ECO:0000313" key="4">
    <source>
        <dbReference type="Proteomes" id="UP000006757"/>
    </source>
</evidence>
<evidence type="ECO:0000256" key="2">
    <source>
        <dbReference type="SAM" id="Phobius"/>
    </source>
</evidence>
<feature type="region of interest" description="Disordered" evidence="1">
    <location>
        <begin position="20"/>
        <end position="58"/>
    </location>
</feature>
<feature type="transmembrane region" description="Helical" evidence="2">
    <location>
        <begin position="108"/>
        <end position="126"/>
    </location>
</feature>
<proteinExistence type="predicted"/>
<dbReference type="EMBL" id="AMBO01000325">
    <property type="protein sequence ID" value="EKD01123.1"/>
    <property type="molecule type" value="Genomic_DNA"/>
</dbReference>
<dbReference type="HOGENOM" id="CLU_931227_0_0_1"/>
<reference evidence="3 4" key="1">
    <citation type="journal article" date="2012" name="Eukaryot. Cell">
        <title>Genome sequence of the Trichosporon asahii environmental strain CBS 8904.</title>
        <authorList>
            <person name="Yang R.Y."/>
            <person name="Li H.T."/>
            <person name="Zhu H."/>
            <person name="Zhou G.P."/>
            <person name="Wang M."/>
            <person name="Wang L."/>
        </authorList>
    </citation>
    <scope>NUCLEOTIDE SEQUENCE [LARGE SCALE GENOMIC DNA]</scope>
    <source>
        <strain evidence="3 4">CBS 8904</strain>
    </source>
</reference>
<dbReference type="InParanoid" id="K1VWD3"/>
<dbReference type="Proteomes" id="UP000006757">
    <property type="component" value="Unassembled WGS sequence"/>
</dbReference>
<comment type="caution">
    <text evidence="3">The sequence shown here is derived from an EMBL/GenBank/DDBJ whole genome shotgun (WGS) entry which is preliminary data.</text>
</comment>
<dbReference type="AlphaFoldDB" id="K1VWD3"/>
<keyword evidence="2" id="KW-1133">Transmembrane helix</keyword>
<evidence type="ECO:0000256" key="1">
    <source>
        <dbReference type="SAM" id="MobiDB-lite"/>
    </source>
</evidence>
<keyword evidence="2" id="KW-0812">Transmembrane</keyword>
<gene>
    <name evidence="3" type="ORF">A1Q2_04621</name>
</gene>
<protein>
    <submittedName>
        <fullName evidence="3">Uncharacterized protein</fullName>
    </submittedName>
</protein>
<feature type="region of interest" description="Disordered" evidence="1">
    <location>
        <begin position="159"/>
        <end position="184"/>
    </location>
</feature>